<reference evidence="2 3" key="1">
    <citation type="submission" date="2018-07" db="EMBL/GenBank/DDBJ databases">
        <title>Bacillus sp. YLB-04 draft genome sequence.</title>
        <authorList>
            <person name="Yu L."/>
            <person name="Tang X."/>
        </authorList>
    </citation>
    <scope>NUCLEOTIDE SEQUENCE [LARGE SCALE GENOMIC DNA]</scope>
    <source>
        <strain evidence="2 3">YLB-04</strain>
    </source>
</reference>
<gene>
    <name evidence="2" type="ORF">DRW41_18645</name>
</gene>
<dbReference type="InterPro" id="IPR025428">
    <property type="entry name" value="Spore_YhaL"/>
</dbReference>
<dbReference type="Pfam" id="PF14147">
    <property type="entry name" value="Spore_YhaL"/>
    <property type="match status" value="1"/>
</dbReference>
<comment type="caution">
    <text evidence="2">The sequence shown here is derived from an EMBL/GenBank/DDBJ whole genome shotgun (WGS) entry which is preliminary data.</text>
</comment>
<accession>A0A3D8GLH1</accession>
<evidence type="ECO:0000256" key="1">
    <source>
        <dbReference type="SAM" id="Phobius"/>
    </source>
</evidence>
<keyword evidence="1" id="KW-0472">Membrane</keyword>
<dbReference type="AlphaFoldDB" id="A0A3D8GLH1"/>
<evidence type="ECO:0000313" key="2">
    <source>
        <dbReference type="EMBL" id="RDU35304.1"/>
    </source>
</evidence>
<proteinExistence type="predicted"/>
<feature type="transmembrane region" description="Helical" evidence="1">
    <location>
        <begin position="6"/>
        <end position="22"/>
    </location>
</feature>
<keyword evidence="3" id="KW-1185">Reference proteome</keyword>
<dbReference type="OrthoDB" id="2454520at2"/>
<keyword evidence="1" id="KW-1133">Transmembrane helix</keyword>
<dbReference type="RefSeq" id="WP_115453542.1">
    <property type="nucleotide sequence ID" value="NZ_QNQT01000011.1"/>
</dbReference>
<organism evidence="2 3">
    <name type="scientific">Neobacillus piezotolerans</name>
    <dbReference type="NCBI Taxonomy" id="2259171"/>
    <lineage>
        <taxon>Bacteria</taxon>
        <taxon>Bacillati</taxon>
        <taxon>Bacillota</taxon>
        <taxon>Bacilli</taxon>
        <taxon>Bacillales</taxon>
        <taxon>Bacillaceae</taxon>
        <taxon>Neobacillus</taxon>
    </lineage>
</organism>
<dbReference type="Proteomes" id="UP000257144">
    <property type="component" value="Unassembled WGS sequence"/>
</dbReference>
<evidence type="ECO:0000313" key="3">
    <source>
        <dbReference type="Proteomes" id="UP000257144"/>
    </source>
</evidence>
<sequence length="58" mass="6593">MTIPLWIYAIIAGIALSAGMAVKTGKEERKIELETIEKEGEIYMRRLELEKERRGLSG</sequence>
<name>A0A3D8GLH1_9BACI</name>
<protein>
    <submittedName>
        <fullName evidence="2">SigE-dependent sporulation protein</fullName>
    </submittedName>
</protein>
<dbReference type="EMBL" id="QNQT01000011">
    <property type="protein sequence ID" value="RDU35304.1"/>
    <property type="molecule type" value="Genomic_DNA"/>
</dbReference>
<keyword evidence="1" id="KW-0812">Transmembrane</keyword>